<proteinExistence type="predicted"/>
<dbReference type="SMART" id="SM00471">
    <property type="entry name" value="HDc"/>
    <property type="match status" value="1"/>
</dbReference>
<dbReference type="RefSeq" id="WP_211328228.1">
    <property type="nucleotide sequence ID" value="NZ_RCDA01000001.1"/>
</dbReference>
<protein>
    <submittedName>
        <fullName evidence="3">dGTPase</fullName>
    </submittedName>
</protein>
<sequence length="468" mass="52162">MASCPEKMDWEDLLSKQRLGRPEDDGHVGFRTDFQRDFDRLVFSSAFRRLQDKTQVFPLAESDYVRTRLTHSLEVSCVGRSLGTRVGEEIVQREGFREIAPGDIGAIVAAACLAHDIGNPPFGHAGEDAIRHWVRTSRVARRALDELTPEQRAEFEHFEGNAQGFRVVSRLQNPDNEGGLQLTHATLGAALKYPCPAHAIDAGRGISRKKYGYFEAEAPLFEQVAQTVGLLPQGEGIYSRHPLAFVMEAADNIAYLIVDFEDAFRLGILDYATVHDHFRALLQGRGQATLDQRLARLRDDKERVEYLRARAINELVEASAQAFVDHEQAILAGRFTEELTDTLPFSEALNAISQHSQEKIYDHLEVQGVCAAGYSVIGGLLDLFHEAVHETAVAIREGERPSPRARTITNLVPAQFLYQYTPDTRAPERITAPYPLLLNLTDFIAGMTDGYAVSLYKKLTGMALPHHG</sequence>
<evidence type="ECO:0000313" key="4">
    <source>
        <dbReference type="Proteomes" id="UP000275461"/>
    </source>
</evidence>
<dbReference type="GO" id="GO:0008832">
    <property type="term" value="F:dGTPase activity"/>
    <property type="evidence" value="ECO:0007669"/>
    <property type="project" value="TreeGrafter"/>
</dbReference>
<dbReference type="SUPFAM" id="SSF109604">
    <property type="entry name" value="HD-domain/PDEase-like"/>
    <property type="match status" value="1"/>
</dbReference>
<dbReference type="InterPro" id="IPR027432">
    <property type="entry name" value="dGTP_triphosphohydrolase_C"/>
</dbReference>
<name>A0A498CEC6_9GAMM</name>
<evidence type="ECO:0000259" key="2">
    <source>
        <dbReference type="PROSITE" id="PS51831"/>
    </source>
</evidence>
<dbReference type="EMBL" id="RCDA01000001">
    <property type="protein sequence ID" value="RLK50788.1"/>
    <property type="molecule type" value="Genomic_DNA"/>
</dbReference>
<dbReference type="AlphaFoldDB" id="A0A498CEC6"/>
<dbReference type="CDD" id="cd00077">
    <property type="entry name" value="HDc"/>
    <property type="match status" value="1"/>
</dbReference>
<dbReference type="InterPro" id="IPR003607">
    <property type="entry name" value="HD/PDEase_dom"/>
</dbReference>
<dbReference type="Pfam" id="PF01966">
    <property type="entry name" value="HD"/>
    <property type="match status" value="1"/>
</dbReference>
<feature type="domain" description="HD" evidence="2">
    <location>
        <begin position="68"/>
        <end position="256"/>
    </location>
</feature>
<dbReference type="Gene3D" id="1.10.3410.10">
    <property type="entry name" value="putative deoxyguanosinetriphosphate triphosphohydrolase like domain"/>
    <property type="match status" value="1"/>
</dbReference>
<dbReference type="NCBIfam" id="NF002205">
    <property type="entry name" value="PRK01096.1"/>
    <property type="match status" value="1"/>
</dbReference>
<comment type="caution">
    <text evidence="3">The sequence shown here is derived from an EMBL/GenBank/DDBJ whole genome shotgun (WGS) entry which is preliminary data.</text>
</comment>
<dbReference type="PROSITE" id="PS51831">
    <property type="entry name" value="HD"/>
    <property type="match status" value="1"/>
</dbReference>
<keyword evidence="4" id="KW-1185">Reference proteome</keyword>
<dbReference type="InterPro" id="IPR050135">
    <property type="entry name" value="dGTPase-like"/>
</dbReference>
<keyword evidence="1" id="KW-0378">Hydrolase</keyword>
<dbReference type="NCBIfam" id="TIGR01353">
    <property type="entry name" value="dGTP_triPase"/>
    <property type="match status" value="1"/>
</dbReference>
<gene>
    <name evidence="3" type="ORF">DFR31_0695</name>
</gene>
<evidence type="ECO:0000313" key="3">
    <source>
        <dbReference type="EMBL" id="RLK50788.1"/>
    </source>
</evidence>
<dbReference type="InterPro" id="IPR006261">
    <property type="entry name" value="dGTPase"/>
</dbReference>
<dbReference type="InterPro" id="IPR023293">
    <property type="entry name" value="dGTP_triP_hydro_central_sf"/>
</dbReference>
<dbReference type="InterPro" id="IPR006674">
    <property type="entry name" value="HD_domain"/>
</dbReference>
<dbReference type="PANTHER" id="PTHR11373:SF32">
    <property type="entry name" value="DEOXYGUANOSINETRIPHOSPHATE TRIPHOSPHOHYDROLASE"/>
    <property type="match status" value="1"/>
</dbReference>
<dbReference type="Gene3D" id="1.10.3210.10">
    <property type="entry name" value="Hypothetical protein af1432"/>
    <property type="match status" value="1"/>
</dbReference>
<organism evidence="3 4">
    <name type="scientific">Alkalispirillum mobile</name>
    <dbReference type="NCBI Taxonomy" id="85925"/>
    <lineage>
        <taxon>Bacteria</taxon>
        <taxon>Pseudomonadati</taxon>
        <taxon>Pseudomonadota</taxon>
        <taxon>Gammaproteobacteria</taxon>
        <taxon>Chromatiales</taxon>
        <taxon>Ectothiorhodospiraceae</taxon>
        <taxon>Alkalispirillum</taxon>
    </lineage>
</organism>
<evidence type="ECO:0000256" key="1">
    <source>
        <dbReference type="ARBA" id="ARBA00022801"/>
    </source>
</evidence>
<dbReference type="GO" id="GO:0006203">
    <property type="term" value="P:dGTP catabolic process"/>
    <property type="evidence" value="ECO:0007669"/>
    <property type="project" value="TreeGrafter"/>
</dbReference>
<reference evidence="3 4" key="1">
    <citation type="submission" date="2018-10" db="EMBL/GenBank/DDBJ databases">
        <title>Genomic Encyclopedia of Type Strains, Phase IV (KMG-IV): sequencing the most valuable type-strain genomes for metagenomic binning, comparative biology and taxonomic classification.</title>
        <authorList>
            <person name="Goeker M."/>
        </authorList>
    </citation>
    <scope>NUCLEOTIDE SEQUENCE [LARGE SCALE GENOMIC DNA]</scope>
    <source>
        <strain evidence="3 4">DSM 12769</strain>
    </source>
</reference>
<dbReference type="Gene3D" id="1.10.3550.10">
    <property type="entry name" value="eoxyguanosinetriphosphate triphosphohydrolase domain-like"/>
    <property type="match status" value="1"/>
</dbReference>
<dbReference type="Proteomes" id="UP000275461">
    <property type="component" value="Unassembled WGS sequence"/>
</dbReference>
<accession>A0A498CEC6</accession>
<dbReference type="PANTHER" id="PTHR11373">
    <property type="entry name" value="DEOXYNUCLEOSIDE TRIPHOSPHATE TRIPHOSPHOHYDROLASE"/>
    <property type="match status" value="1"/>
</dbReference>